<dbReference type="EMBL" id="EQ973774">
    <property type="protein sequence ID" value="EEF51012.1"/>
    <property type="molecule type" value="Genomic_DNA"/>
</dbReference>
<dbReference type="InterPro" id="IPR040358">
    <property type="entry name" value="At4g22758-like"/>
</dbReference>
<evidence type="ECO:0000259" key="2">
    <source>
        <dbReference type="Pfam" id="PF23156"/>
    </source>
</evidence>
<feature type="compositionally biased region" description="Basic residues" evidence="1">
    <location>
        <begin position="39"/>
        <end position="50"/>
    </location>
</feature>
<dbReference type="KEGG" id="rcu:8272441"/>
<feature type="region of interest" description="Disordered" evidence="1">
    <location>
        <begin position="1"/>
        <end position="69"/>
    </location>
</feature>
<dbReference type="InterPro" id="IPR055482">
    <property type="entry name" value="DUF7054"/>
</dbReference>
<dbReference type="Pfam" id="PF23156">
    <property type="entry name" value="DUF7054"/>
    <property type="match status" value="1"/>
</dbReference>
<evidence type="ECO:0000313" key="3">
    <source>
        <dbReference type="EMBL" id="EEF51012.1"/>
    </source>
</evidence>
<feature type="region of interest" description="Disordered" evidence="1">
    <location>
        <begin position="210"/>
        <end position="232"/>
    </location>
</feature>
<feature type="compositionally biased region" description="Pro residues" evidence="1">
    <location>
        <begin position="22"/>
        <end position="36"/>
    </location>
</feature>
<dbReference type="FunCoup" id="B9RBU1">
    <property type="interactions" value="326"/>
</dbReference>
<name>B9RBU1_RICCO</name>
<dbReference type="Proteomes" id="UP000008311">
    <property type="component" value="Unassembled WGS sequence"/>
</dbReference>
<feature type="compositionally biased region" description="Basic residues" evidence="1">
    <location>
        <begin position="1"/>
        <end position="21"/>
    </location>
</feature>
<evidence type="ECO:0000256" key="1">
    <source>
        <dbReference type="SAM" id="MobiDB-lite"/>
    </source>
</evidence>
<proteinExistence type="predicted"/>
<dbReference type="OrthoDB" id="1885101at2759"/>
<dbReference type="STRING" id="3988.B9RBU1"/>
<dbReference type="AlphaFoldDB" id="B9RBU1"/>
<organism evidence="3 4">
    <name type="scientific">Ricinus communis</name>
    <name type="common">Castor bean</name>
    <dbReference type="NCBI Taxonomy" id="3988"/>
    <lineage>
        <taxon>Eukaryota</taxon>
        <taxon>Viridiplantae</taxon>
        <taxon>Streptophyta</taxon>
        <taxon>Embryophyta</taxon>
        <taxon>Tracheophyta</taxon>
        <taxon>Spermatophyta</taxon>
        <taxon>Magnoliopsida</taxon>
        <taxon>eudicotyledons</taxon>
        <taxon>Gunneridae</taxon>
        <taxon>Pentapetalae</taxon>
        <taxon>rosids</taxon>
        <taxon>fabids</taxon>
        <taxon>Malpighiales</taxon>
        <taxon>Euphorbiaceae</taxon>
        <taxon>Acalyphoideae</taxon>
        <taxon>Acalypheae</taxon>
        <taxon>Ricinus</taxon>
    </lineage>
</organism>
<protein>
    <recommendedName>
        <fullName evidence="2">DUF7054 domain-containing protein</fullName>
    </recommendedName>
</protein>
<sequence>MPERNRLRRRITASGSRKVRPPHPSPSPSRRNPPPSKQSVKRSKPVKTLKRCSSEPMLWRSSGGSVGGVSEVEDQQNRSFLWCQSEGSCFLPRPQTCMDVFASSNSLMPFSPHNLESYKKDAKVVVTVTVEGSPGPVRTMVKLGSSVEDTIKLVVGKYCEEGRTPKLHKDVTSSYELHHSYFSLQSLDKSELIGDIGSRSFYLRRSCSNRSSNGAASPSVSENAVAGENPSRPVPPPAFLLSSFIAKKLGKVMRRSHRLWKVLVCWK</sequence>
<dbReference type="InParanoid" id="B9RBU1"/>
<dbReference type="eggNOG" id="KOG4197">
    <property type="taxonomic scope" value="Eukaryota"/>
</dbReference>
<reference evidence="4" key="1">
    <citation type="journal article" date="2010" name="Nat. Biotechnol.">
        <title>Draft genome sequence of the oilseed species Ricinus communis.</title>
        <authorList>
            <person name="Chan A.P."/>
            <person name="Crabtree J."/>
            <person name="Zhao Q."/>
            <person name="Lorenzi H."/>
            <person name="Orvis J."/>
            <person name="Puiu D."/>
            <person name="Melake-Berhan A."/>
            <person name="Jones K.M."/>
            <person name="Redman J."/>
            <person name="Chen G."/>
            <person name="Cahoon E.B."/>
            <person name="Gedil M."/>
            <person name="Stanke M."/>
            <person name="Haas B.J."/>
            <person name="Wortman J.R."/>
            <person name="Fraser-Liggett C.M."/>
            <person name="Ravel J."/>
            <person name="Rabinowicz P.D."/>
        </authorList>
    </citation>
    <scope>NUCLEOTIDE SEQUENCE [LARGE SCALE GENOMIC DNA]</scope>
    <source>
        <strain evidence="4">cv. Hale</strain>
    </source>
</reference>
<evidence type="ECO:0000313" key="4">
    <source>
        <dbReference type="Proteomes" id="UP000008311"/>
    </source>
</evidence>
<gene>
    <name evidence="3" type="ORF">RCOM_1681060</name>
</gene>
<feature type="compositionally biased region" description="Polar residues" evidence="1">
    <location>
        <begin position="210"/>
        <end position="222"/>
    </location>
</feature>
<dbReference type="PANTHER" id="PTHR33270">
    <property type="entry name" value="BNAC05G50380D PROTEIN"/>
    <property type="match status" value="1"/>
</dbReference>
<dbReference type="PANTHER" id="PTHR33270:SF6">
    <property type="entry name" value="OS02G0448600 PROTEIN"/>
    <property type="match status" value="1"/>
</dbReference>
<feature type="domain" description="DUF7054" evidence="2">
    <location>
        <begin position="120"/>
        <end position="204"/>
    </location>
</feature>
<keyword evidence="4" id="KW-1185">Reference proteome</keyword>
<accession>B9RBU1</accession>